<dbReference type="AlphaFoldDB" id="K3Y3R9"/>
<dbReference type="InParanoid" id="K3Y3R9"/>
<keyword evidence="3" id="KW-1185">Reference proteome</keyword>
<dbReference type="Gramene" id="KQL12121">
    <property type="protein sequence ID" value="KQL12121"/>
    <property type="gene ID" value="SETIT_008857mg"/>
</dbReference>
<accession>K3Y3R9</accession>
<keyword evidence="1" id="KW-0472">Membrane</keyword>
<reference evidence="2" key="2">
    <citation type="submission" date="2018-08" db="UniProtKB">
        <authorList>
            <consortium name="EnsemblPlants"/>
        </authorList>
    </citation>
    <scope>IDENTIFICATION</scope>
    <source>
        <strain evidence="2">Yugu1</strain>
    </source>
</reference>
<feature type="transmembrane region" description="Helical" evidence="1">
    <location>
        <begin position="18"/>
        <end position="39"/>
    </location>
</feature>
<dbReference type="Proteomes" id="UP000004995">
    <property type="component" value="Unassembled WGS sequence"/>
</dbReference>
<keyword evidence="1" id="KW-1133">Transmembrane helix</keyword>
<proteinExistence type="predicted"/>
<evidence type="ECO:0000256" key="1">
    <source>
        <dbReference type="SAM" id="Phobius"/>
    </source>
</evidence>
<reference evidence="3" key="1">
    <citation type="journal article" date="2012" name="Nat. Biotechnol.">
        <title>Reference genome sequence of the model plant Setaria.</title>
        <authorList>
            <person name="Bennetzen J.L."/>
            <person name="Schmutz J."/>
            <person name="Wang H."/>
            <person name="Percifield R."/>
            <person name="Hawkins J."/>
            <person name="Pontaroli A.C."/>
            <person name="Estep M."/>
            <person name="Feng L."/>
            <person name="Vaughn J.N."/>
            <person name="Grimwood J."/>
            <person name="Jenkins J."/>
            <person name="Barry K."/>
            <person name="Lindquist E."/>
            <person name="Hellsten U."/>
            <person name="Deshpande S."/>
            <person name="Wang X."/>
            <person name="Wu X."/>
            <person name="Mitros T."/>
            <person name="Triplett J."/>
            <person name="Yang X."/>
            <person name="Ye C.Y."/>
            <person name="Mauro-Herrera M."/>
            <person name="Wang L."/>
            <person name="Li P."/>
            <person name="Sharma M."/>
            <person name="Sharma R."/>
            <person name="Ronald P.C."/>
            <person name="Panaud O."/>
            <person name="Kellogg E.A."/>
            <person name="Brutnell T.P."/>
            <person name="Doust A.N."/>
            <person name="Tuskan G.A."/>
            <person name="Rokhsar D."/>
            <person name="Devos K.M."/>
        </authorList>
    </citation>
    <scope>NUCLEOTIDE SEQUENCE [LARGE SCALE GENOMIC DNA]</scope>
    <source>
        <strain evidence="3">cv. Yugu1</strain>
    </source>
</reference>
<evidence type="ECO:0000313" key="2">
    <source>
        <dbReference type="EnsemblPlants" id="KQL12121"/>
    </source>
</evidence>
<dbReference type="EnsemblPlants" id="KQL12121">
    <property type="protein sequence ID" value="KQL12121"/>
    <property type="gene ID" value="SETIT_008857mg"/>
</dbReference>
<name>K3Y3R9_SETIT</name>
<dbReference type="HOGENOM" id="CLU_3261462_0_0_1"/>
<keyword evidence="1" id="KW-0812">Transmembrane</keyword>
<organism evidence="2 3">
    <name type="scientific">Setaria italica</name>
    <name type="common">Foxtail millet</name>
    <name type="synonym">Panicum italicum</name>
    <dbReference type="NCBI Taxonomy" id="4555"/>
    <lineage>
        <taxon>Eukaryota</taxon>
        <taxon>Viridiplantae</taxon>
        <taxon>Streptophyta</taxon>
        <taxon>Embryophyta</taxon>
        <taxon>Tracheophyta</taxon>
        <taxon>Spermatophyta</taxon>
        <taxon>Magnoliopsida</taxon>
        <taxon>Liliopsida</taxon>
        <taxon>Poales</taxon>
        <taxon>Poaceae</taxon>
        <taxon>PACMAD clade</taxon>
        <taxon>Panicoideae</taxon>
        <taxon>Panicodae</taxon>
        <taxon>Paniceae</taxon>
        <taxon>Cenchrinae</taxon>
        <taxon>Setaria</taxon>
    </lineage>
</organism>
<sequence length="42" mass="4756">MVILKAKCMPGTQVGVLFLKHIAAFGTLLFYNVFWITLVQQD</sequence>
<evidence type="ECO:0000313" key="3">
    <source>
        <dbReference type="Proteomes" id="UP000004995"/>
    </source>
</evidence>
<dbReference type="EMBL" id="AGNK02002696">
    <property type="status" value="NOT_ANNOTATED_CDS"/>
    <property type="molecule type" value="Genomic_DNA"/>
</dbReference>
<protein>
    <submittedName>
        <fullName evidence="2">Uncharacterized protein</fullName>
    </submittedName>
</protein>